<evidence type="ECO:0000313" key="3">
    <source>
        <dbReference type="Proteomes" id="UP000244855"/>
    </source>
</evidence>
<feature type="non-terminal residue" evidence="2">
    <location>
        <position position="1"/>
    </location>
</feature>
<dbReference type="AlphaFoldDB" id="A0A2V1DSS5"/>
<evidence type="ECO:0000259" key="1">
    <source>
        <dbReference type="SMART" id="SM00198"/>
    </source>
</evidence>
<protein>
    <submittedName>
        <fullName evidence="2">PR-1-like protein</fullName>
    </submittedName>
</protein>
<dbReference type="PRINTS" id="PR00837">
    <property type="entry name" value="V5TPXLIKE"/>
</dbReference>
<organism evidence="2 3">
    <name type="scientific">Periconia macrospinosa</name>
    <dbReference type="NCBI Taxonomy" id="97972"/>
    <lineage>
        <taxon>Eukaryota</taxon>
        <taxon>Fungi</taxon>
        <taxon>Dikarya</taxon>
        <taxon>Ascomycota</taxon>
        <taxon>Pezizomycotina</taxon>
        <taxon>Dothideomycetes</taxon>
        <taxon>Pleosporomycetidae</taxon>
        <taxon>Pleosporales</taxon>
        <taxon>Massarineae</taxon>
        <taxon>Periconiaceae</taxon>
        <taxon>Periconia</taxon>
    </lineage>
</organism>
<dbReference type="InterPro" id="IPR014044">
    <property type="entry name" value="CAP_dom"/>
</dbReference>
<feature type="non-terminal residue" evidence="2">
    <location>
        <position position="140"/>
    </location>
</feature>
<dbReference type="PROSITE" id="PS01009">
    <property type="entry name" value="CRISP_1"/>
    <property type="match status" value="1"/>
</dbReference>
<reference evidence="2 3" key="1">
    <citation type="journal article" date="2018" name="Sci. Rep.">
        <title>Comparative genomics provides insights into the lifestyle and reveals functional heterogeneity of dark septate endophytic fungi.</title>
        <authorList>
            <person name="Knapp D.G."/>
            <person name="Nemeth J.B."/>
            <person name="Barry K."/>
            <person name="Hainaut M."/>
            <person name="Henrissat B."/>
            <person name="Johnson J."/>
            <person name="Kuo A."/>
            <person name="Lim J.H.P."/>
            <person name="Lipzen A."/>
            <person name="Nolan M."/>
            <person name="Ohm R.A."/>
            <person name="Tamas L."/>
            <person name="Grigoriev I.V."/>
            <person name="Spatafora J.W."/>
            <person name="Nagy L.G."/>
            <person name="Kovacs G.M."/>
        </authorList>
    </citation>
    <scope>NUCLEOTIDE SEQUENCE [LARGE SCALE GENOMIC DNA]</scope>
    <source>
        <strain evidence="2 3">DSE2036</strain>
    </source>
</reference>
<dbReference type="Proteomes" id="UP000244855">
    <property type="component" value="Unassembled WGS sequence"/>
</dbReference>
<evidence type="ECO:0000313" key="2">
    <source>
        <dbReference type="EMBL" id="PVI01303.1"/>
    </source>
</evidence>
<sequence length="140" mass="15483">ASTEYTKDDDFRKAILNVTNTYRGQHNATGLRWNDTLAESAKKWSEGCVFEHSGGPTGENLSSGYPNASASVIAWGDERSVYDFKKGEFSKEVGHFTQMVWKETTDVGCGRTRCDGKKRKGGKDGAPGWFVVCEYWPAGN</sequence>
<dbReference type="EMBL" id="KZ805359">
    <property type="protein sequence ID" value="PVI01303.1"/>
    <property type="molecule type" value="Genomic_DNA"/>
</dbReference>
<dbReference type="Pfam" id="PF00188">
    <property type="entry name" value="CAP"/>
    <property type="match status" value="1"/>
</dbReference>
<accession>A0A2V1DSS5</accession>
<dbReference type="PANTHER" id="PTHR10334">
    <property type="entry name" value="CYSTEINE-RICH SECRETORY PROTEIN-RELATED"/>
    <property type="match status" value="1"/>
</dbReference>
<dbReference type="GO" id="GO:0005576">
    <property type="term" value="C:extracellular region"/>
    <property type="evidence" value="ECO:0007669"/>
    <property type="project" value="InterPro"/>
</dbReference>
<dbReference type="Gene3D" id="3.40.33.10">
    <property type="entry name" value="CAP"/>
    <property type="match status" value="1"/>
</dbReference>
<gene>
    <name evidence="2" type="ORF">DM02DRAFT_503219</name>
</gene>
<dbReference type="SUPFAM" id="SSF55797">
    <property type="entry name" value="PR-1-like"/>
    <property type="match status" value="1"/>
</dbReference>
<dbReference type="OrthoDB" id="337038at2759"/>
<name>A0A2V1DSS5_9PLEO</name>
<keyword evidence="3" id="KW-1185">Reference proteome</keyword>
<dbReference type="InterPro" id="IPR035940">
    <property type="entry name" value="CAP_sf"/>
</dbReference>
<feature type="domain" description="SCP" evidence="1">
    <location>
        <begin position="10"/>
        <end position="140"/>
    </location>
</feature>
<dbReference type="STRING" id="97972.A0A2V1DSS5"/>
<dbReference type="InterPro" id="IPR018244">
    <property type="entry name" value="Allrgn_V5/Tpx1_CS"/>
</dbReference>
<dbReference type="SMART" id="SM00198">
    <property type="entry name" value="SCP"/>
    <property type="match status" value="1"/>
</dbReference>
<proteinExistence type="predicted"/>
<dbReference type="InterPro" id="IPR001283">
    <property type="entry name" value="CRISP-related"/>
</dbReference>